<dbReference type="InParanoid" id="A0A1E7EPW2"/>
<dbReference type="KEGG" id="fcy:FRACYDRAFT_229343"/>
<dbReference type="SMART" id="SM01127">
    <property type="entry name" value="DDHD"/>
    <property type="match status" value="1"/>
</dbReference>
<dbReference type="PANTHER" id="PTHR23509:SF10">
    <property type="entry name" value="LD21067P"/>
    <property type="match status" value="1"/>
</dbReference>
<evidence type="ECO:0000313" key="4">
    <source>
        <dbReference type="Proteomes" id="UP000095751"/>
    </source>
</evidence>
<sequence>MGKWAFIEDQNLLPTRVWLSRTKNEDAKEDTVNKEEEWKPLRKVDIKTLNDAKSKSVEYGNHPVLIESGRATADPDFGIIRANFVPRPPRELTSCTWFAVTEERKDPRTGKLQPVLEPLPDDQSEKVEEMYQRAIYADSIYGEGIDPLMKEKVEMDETEYHVEVCKENGNYFMKKVYNGWFSKSFVLQRGYGSYVSDGEEEEEILGPVGHVIFVVHGIGENYFSKDKTSSMVEQMDQLRLTFQRRQIADWKKKCEVAKKKKEPEPVPPNRVEFLPILWYDRVHSASNDMTRSLKGVTLNTIPALRSIANDVVLDVLLYLTPNYCYDVLESVTDQIYSVYGVFNKVFPDYASRGGKFSLIGHSLGSVICWDLLSLKKNMMQNGNNEHGVHITTSKTAGDAANINYKQPSNEIEVAGSPSNDNGGGAWGPSLPKPFENVLPFEPDFTMFIGSPIGLFLSLRRAHPVFDSIRDVHPQRPTVSPFTLPTRAMYNIFSPSDPVAYRIEPLLLTQGTEELPDPMYLTRLGEGVRFHVKAKQLGDEIKKKMSWSLFSNVPKEKASSTGKTPASDMLENGSDEQPEKKNRVSKSKDKASSDSGDKTLRFPLGGRSNRLDYQLQPGVIDNEYLSAVTAHSTYFQNTDIIDFVLDSSRQRLNFRLEIDDLSSDDLSSILVQDSYSKF</sequence>
<gene>
    <name evidence="3" type="ORF">FRACYDRAFT_229343</name>
</gene>
<reference evidence="3 4" key="1">
    <citation type="submission" date="2016-09" db="EMBL/GenBank/DDBJ databases">
        <title>Extensive genetic diversity and differential bi-allelic expression allows diatom success in the polar Southern Ocean.</title>
        <authorList>
            <consortium name="DOE Joint Genome Institute"/>
            <person name="Mock T."/>
            <person name="Otillar R.P."/>
            <person name="Strauss J."/>
            <person name="Dupont C."/>
            <person name="Frickenhaus S."/>
            <person name="Maumus F."/>
            <person name="Mcmullan M."/>
            <person name="Sanges R."/>
            <person name="Schmutz J."/>
            <person name="Toseland A."/>
            <person name="Valas R."/>
            <person name="Veluchamy A."/>
            <person name="Ward B.J."/>
            <person name="Allen A."/>
            <person name="Barry K."/>
            <person name="Falciatore A."/>
            <person name="Ferrante M."/>
            <person name="Fortunato A.E."/>
            <person name="Gloeckner G."/>
            <person name="Gruber A."/>
            <person name="Hipkin R."/>
            <person name="Janech M."/>
            <person name="Kroth P."/>
            <person name="Leese F."/>
            <person name="Lindquist E."/>
            <person name="Lyon B.R."/>
            <person name="Martin J."/>
            <person name="Mayer C."/>
            <person name="Parker M."/>
            <person name="Quesneville H."/>
            <person name="Raymond J."/>
            <person name="Uhlig C."/>
            <person name="Valentin K.U."/>
            <person name="Worden A.Z."/>
            <person name="Armbrust E.V."/>
            <person name="Bowler C."/>
            <person name="Green B."/>
            <person name="Moulton V."/>
            <person name="Van Oosterhout C."/>
            <person name="Grigoriev I."/>
        </authorList>
    </citation>
    <scope>NUCLEOTIDE SEQUENCE [LARGE SCALE GENOMIC DNA]</scope>
    <source>
        <strain evidence="3 4">CCMP1102</strain>
    </source>
</reference>
<dbReference type="GO" id="GO:0046872">
    <property type="term" value="F:metal ion binding"/>
    <property type="evidence" value="ECO:0007669"/>
    <property type="project" value="InterPro"/>
</dbReference>
<dbReference type="EMBL" id="KV784383">
    <property type="protein sequence ID" value="OEU07837.1"/>
    <property type="molecule type" value="Genomic_DNA"/>
</dbReference>
<dbReference type="InterPro" id="IPR058055">
    <property type="entry name" value="PA-PLA1"/>
</dbReference>
<feature type="domain" description="DDHD" evidence="2">
    <location>
        <begin position="438"/>
        <end position="649"/>
    </location>
</feature>
<dbReference type="PANTHER" id="PTHR23509">
    <property type="entry name" value="PA-PL1 PHOSPHOLIPASE FAMILY"/>
    <property type="match status" value="1"/>
</dbReference>
<dbReference type="GO" id="GO:0005737">
    <property type="term" value="C:cytoplasm"/>
    <property type="evidence" value="ECO:0007669"/>
    <property type="project" value="TreeGrafter"/>
</dbReference>
<protein>
    <submittedName>
        <fullName evidence="3">DDHD-domain-containing protein</fullName>
    </submittedName>
</protein>
<dbReference type="GO" id="GO:0004620">
    <property type="term" value="F:phospholipase activity"/>
    <property type="evidence" value="ECO:0007669"/>
    <property type="project" value="TreeGrafter"/>
</dbReference>
<proteinExistence type="predicted"/>
<feature type="region of interest" description="Disordered" evidence="1">
    <location>
        <begin position="553"/>
        <end position="604"/>
    </location>
</feature>
<dbReference type="AlphaFoldDB" id="A0A1E7EPW2"/>
<evidence type="ECO:0000313" key="3">
    <source>
        <dbReference type="EMBL" id="OEU07837.1"/>
    </source>
</evidence>
<organism evidence="3 4">
    <name type="scientific">Fragilariopsis cylindrus CCMP1102</name>
    <dbReference type="NCBI Taxonomy" id="635003"/>
    <lineage>
        <taxon>Eukaryota</taxon>
        <taxon>Sar</taxon>
        <taxon>Stramenopiles</taxon>
        <taxon>Ochrophyta</taxon>
        <taxon>Bacillariophyta</taxon>
        <taxon>Bacillariophyceae</taxon>
        <taxon>Bacillariophycidae</taxon>
        <taxon>Bacillariales</taxon>
        <taxon>Bacillariaceae</taxon>
        <taxon>Fragilariopsis</taxon>
    </lineage>
</organism>
<dbReference type="PROSITE" id="PS51043">
    <property type="entry name" value="DDHD"/>
    <property type="match status" value="1"/>
</dbReference>
<evidence type="ECO:0000259" key="2">
    <source>
        <dbReference type="PROSITE" id="PS51043"/>
    </source>
</evidence>
<keyword evidence="4" id="KW-1185">Reference proteome</keyword>
<feature type="compositionally biased region" description="Basic and acidic residues" evidence="1">
    <location>
        <begin position="576"/>
        <end position="599"/>
    </location>
</feature>
<dbReference type="InterPro" id="IPR004177">
    <property type="entry name" value="DDHD_dom"/>
</dbReference>
<evidence type="ECO:0000256" key="1">
    <source>
        <dbReference type="SAM" id="MobiDB-lite"/>
    </source>
</evidence>
<dbReference type="Pfam" id="PF02862">
    <property type="entry name" value="DDHD"/>
    <property type="match status" value="1"/>
</dbReference>
<dbReference type="OrthoDB" id="69269at2759"/>
<dbReference type="Proteomes" id="UP000095751">
    <property type="component" value="Unassembled WGS sequence"/>
</dbReference>
<accession>A0A1E7EPW2</accession>
<name>A0A1E7EPW2_9STRA</name>